<comment type="caution">
    <text evidence="2">The sequence shown here is derived from an EMBL/GenBank/DDBJ whole genome shotgun (WGS) entry which is preliminary data.</text>
</comment>
<feature type="region of interest" description="Disordered" evidence="1">
    <location>
        <begin position="1"/>
        <end position="21"/>
    </location>
</feature>
<dbReference type="AlphaFoldDB" id="A0AAN7Y8M8"/>
<feature type="compositionally biased region" description="Basic and acidic residues" evidence="1">
    <location>
        <begin position="789"/>
        <end position="803"/>
    </location>
</feature>
<sequence>MSQRSKHGRPPPRPSEQTRCDPDIRAVLKTLIVDGKLAGRELSQEKDVAQAQLEKAFAAYLEQVPDIEKRVKNKIEDMKEMMGIMGAIKFEKMEDIKEVLKDHNWHTSRPSDSDEPYYRAMCLRKDGVLLGMDLEQYAIWQASPVTRERLKEIAEGRAEQVENDYWTHESNSFSSIDGDSMLEHAVHIDLDGHEDQRCNLAKISGQAASSAAGGRRQQEAPQQEAFKISMPGVFGEAVRYERRRMIYPPCYCSVCSNTYWNPSGFLAGCDYREWREYIEDLVRTMVERCKSIAASLTQHGAILRRRWARKSVAQRRNILLSTHDQFPSYNRLAKIVRGNASRQGHWSTDPVERNLSKGLVISNLNLDDLANKPETHYGKWQTWQDEPVHRFEAMSCPFAIPVFGAQSCVLAVLFQVVLQLQNGLTVPTQLKNLPTTNTAGSYHQINLPTVLNFQSLFVKPSVLRPNLELALTIAHRKLVQVTNDLQKFRQDSTAMLERIALCSSFMEALRSVSAMKKSHTVYLLLAEPHDRVLVWLHIRKMFDKVIKLRDSKDHNRAFYYDAIRRLIEVVIARGRAIVSIATRLCRDLANQKAIVPDETLNGCSTVQEWLEQYFFESPWQRSRIIKTSFMQMHCNRHTGSMRLVHGLIKDWIEEVTTVISIIELIAISEPMLEMDITALYDLPTMIVGEKSNKKIQLDLIFAATDARLKGLKNILDAVVGGNSKINTRPSDLVTLMQQLPKTWSAYTTETCRYFQKCKFSASWIAAIQEVSKATAPIQPIDKVSLNHATEARQSRSPRKRSENTQEANANRETLFETSIPHHWGPDSPAVHKMTKKKRDEVNPTSVEEQDSVVLEQEDIVQSIEMTDPVGIQISVKGRYLPIVDSLFANAQNNVSTVRWDKFELFMQDAGLEMKQGQGASVTFSGKNVLDGREASLVIHRPHPDPVFKAVHLRNNATKIREQSGWQKEMFVQRQRLNV</sequence>
<feature type="compositionally biased region" description="Basic residues" evidence="1">
    <location>
        <begin position="1"/>
        <end position="10"/>
    </location>
</feature>
<feature type="region of interest" description="Disordered" evidence="1">
    <location>
        <begin position="784"/>
        <end position="808"/>
    </location>
</feature>
<protein>
    <submittedName>
        <fullName evidence="2">Uncharacterized protein</fullName>
    </submittedName>
</protein>
<evidence type="ECO:0000256" key="1">
    <source>
        <dbReference type="SAM" id="MobiDB-lite"/>
    </source>
</evidence>
<name>A0AAN7Y8M8_9EURO</name>
<proteinExistence type="predicted"/>
<dbReference type="PANTHER" id="PTHR40788:SF1">
    <property type="entry name" value="IPA PROTEIN"/>
    <property type="match status" value="1"/>
</dbReference>
<evidence type="ECO:0000313" key="3">
    <source>
        <dbReference type="Proteomes" id="UP001309876"/>
    </source>
</evidence>
<organism evidence="2 3">
    <name type="scientific">Lithohypha guttulata</name>
    <dbReference type="NCBI Taxonomy" id="1690604"/>
    <lineage>
        <taxon>Eukaryota</taxon>
        <taxon>Fungi</taxon>
        <taxon>Dikarya</taxon>
        <taxon>Ascomycota</taxon>
        <taxon>Pezizomycotina</taxon>
        <taxon>Eurotiomycetes</taxon>
        <taxon>Chaetothyriomycetidae</taxon>
        <taxon>Chaetothyriales</taxon>
        <taxon>Trichomeriaceae</taxon>
        <taxon>Lithohypha</taxon>
    </lineage>
</organism>
<reference evidence="2 3" key="1">
    <citation type="submission" date="2023-08" db="EMBL/GenBank/DDBJ databases">
        <title>Black Yeasts Isolated from many extreme environments.</title>
        <authorList>
            <person name="Coleine C."/>
            <person name="Stajich J.E."/>
            <person name="Selbmann L."/>
        </authorList>
    </citation>
    <scope>NUCLEOTIDE SEQUENCE [LARGE SCALE GENOMIC DNA]</scope>
    <source>
        <strain evidence="2 3">CCFEE 5910</strain>
    </source>
</reference>
<keyword evidence="3" id="KW-1185">Reference proteome</keyword>
<dbReference type="PANTHER" id="PTHR40788">
    <property type="entry name" value="CLR5 DOMAIN-CONTAINING PROTEIN-RELATED"/>
    <property type="match status" value="1"/>
</dbReference>
<dbReference type="EMBL" id="JAVRRJ010000002">
    <property type="protein sequence ID" value="KAK5088840.1"/>
    <property type="molecule type" value="Genomic_DNA"/>
</dbReference>
<dbReference type="Proteomes" id="UP001309876">
    <property type="component" value="Unassembled WGS sequence"/>
</dbReference>
<gene>
    <name evidence="2" type="ORF">LTR05_003062</name>
</gene>
<evidence type="ECO:0000313" key="2">
    <source>
        <dbReference type="EMBL" id="KAK5088840.1"/>
    </source>
</evidence>
<accession>A0AAN7Y8M8</accession>